<organism evidence="8 9">
    <name type="scientific">Xenoophorus captivus</name>
    <dbReference type="NCBI Taxonomy" id="1517983"/>
    <lineage>
        <taxon>Eukaryota</taxon>
        <taxon>Metazoa</taxon>
        <taxon>Chordata</taxon>
        <taxon>Craniata</taxon>
        <taxon>Vertebrata</taxon>
        <taxon>Euteleostomi</taxon>
        <taxon>Actinopterygii</taxon>
        <taxon>Neopterygii</taxon>
        <taxon>Teleostei</taxon>
        <taxon>Neoteleostei</taxon>
        <taxon>Acanthomorphata</taxon>
        <taxon>Ovalentaria</taxon>
        <taxon>Atherinomorphae</taxon>
        <taxon>Cyprinodontiformes</taxon>
        <taxon>Goodeidae</taxon>
        <taxon>Xenoophorus</taxon>
    </lineage>
</organism>
<dbReference type="Proteomes" id="UP001434883">
    <property type="component" value="Unassembled WGS sequence"/>
</dbReference>
<keyword evidence="3" id="KW-0813">Transport</keyword>
<proteinExistence type="inferred from homology"/>
<evidence type="ECO:0000313" key="9">
    <source>
        <dbReference type="Proteomes" id="UP001434883"/>
    </source>
</evidence>
<dbReference type="Gene3D" id="1.20.1280.130">
    <property type="match status" value="1"/>
</dbReference>
<evidence type="ECO:0000256" key="5">
    <source>
        <dbReference type="ARBA" id="ARBA00023034"/>
    </source>
</evidence>
<dbReference type="InterPro" id="IPR012501">
    <property type="entry name" value="Vps54_C"/>
</dbReference>
<gene>
    <name evidence="8" type="primary">VPS54</name>
    <name evidence="8" type="ORF">XENOCAPTIV_016127</name>
</gene>
<accession>A0ABV0QWU5</accession>
<comment type="subcellular location">
    <subcellularLocation>
        <location evidence="1">Golgi apparatus</location>
        <location evidence="1">trans-Golgi network</location>
    </subcellularLocation>
</comment>
<keyword evidence="9" id="KW-1185">Reference proteome</keyword>
<evidence type="ECO:0000256" key="3">
    <source>
        <dbReference type="ARBA" id="ARBA00022448"/>
    </source>
</evidence>
<sequence>MHHEISVQRRYCVMMLVQETCLCLLPTGRFPGAPEFGGVCVSLSGGGGVCPGYRAANCFAADPDLPGILSVCERHPIVCVHVALASRCLQLVVYYIPIIRAHFETKLQPKQFNVLRHFDHITKDYNDHITEISAKLVAIMDSLFEKFLSKLSELHAKMFLVFPQYEVKAPMPSACFRNICKQMAKMHEAIFDLLPEEQTQVRLWKAQFSSILNVPPEFSCNRKMRFFFCTDAVSEDQCQF</sequence>
<evidence type="ECO:0000313" key="8">
    <source>
        <dbReference type="EMBL" id="MEQ2199896.1"/>
    </source>
</evidence>
<keyword evidence="4" id="KW-0653">Protein transport</keyword>
<feature type="domain" description="Vacuolar protein sorting-associated protein 54 C-terminal" evidence="7">
    <location>
        <begin position="77"/>
        <end position="141"/>
    </location>
</feature>
<comment type="similarity">
    <text evidence="2">Belongs to the VPS54 family.</text>
</comment>
<evidence type="ECO:0000256" key="1">
    <source>
        <dbReference type="ARBA" id="ARBA00004601"/>
    </source>
</evidence>
<dbReference type="PANTHER" id="PTHR12965:SF0">
    <property type="entry name" value="VACUOLAR PROTEIN SORTING-ASSOCIATED PROTEIN 54"/>
    <property type="match status" value="1"/>
</dbReference>
<evidence type="ECO:0000259" key="7">
    <source>
        <dbReference type="Pfam" id="PF07928"/>
    </source>
</evidence>
<protein>
    <submittedName>
        <fullName evidence="8">Vacuolar protein sorting-associated protein 54</fullName>
    </submittedName>
</protein>
<reference evidence="8 9" key="1">
    <citation type="submission" date="2021-06" db="EMBL/GenBank/DDBJ databases">
        <authorList>
            <person name="Palmer J.M."/>
        </authorList>
    </citation>
    <scope>NUCLEOTIDE SEQUENCE [LARGE SCALE GENOMIC DNA]</scope>
    <source>
        <strain evidence="8 9">XC_2019</strain>
        <tissue evidence="8">Muscle</tissue>
    </source>
</reference>
<dbReference type="PANTHER" id="PTHR12965">
    <property type="entry name" value="VACUOLAR PROTEIN SORTING 54"/>
    <property type="match status" value="1"/>
</dbReference>
<keyword evidence="6" id="KW-0175">Coiled coil</keyword>
<dbReference type="InterPro" id="IPR039745">
    <property type="entry name" value="Vps54"/>
</dbReference>
<evidence type="ECO:0000256" key="2">
    <source>
        <dbReference type="ARBA" id="ARBA00009150"/>
    </source>
</evidence>
<evidence type="ECO:0000256" key="6">
    <source>
        <dbReference type="ARBA" id="ARBA00023054"/>
    </source>
</evidence>
<comment type="caution">
    <text evidence="8">The sequence shown here is derived from an EMBL/GenBank/DDBJ whole genome shotgun (WGS) entry which is preliminary data.</text>
</comment>
<evidence type="ECO:0000256" key="4">
    <source>
        <dbReference type="ARBA" id="ARBA00022927"/>
    </source>
</evidence>
<name>A0ABV0QWU5_9TELE</name>
<keyword evidence="5" id="KW-0333">Golgi apparatus</keyword>
<dbReference type="Gene3D" id="6.10.250.860">
    <property type="match status" value="1"/>
</dbReference>
<dbReference type="EMBL" id="JAHRIN010025542">
    <property type="protein sequence ID" value="MEQ2199896.1"/>
    <property type="molecule type" value="Genomic_DNA"/>
</dbReference>
<dbReference type="Pfam" id="PF07928">
    <property type="entry name" value="Vps54"/>
    <property type="match status" value="1"/>
</dbReference>